<dbReference type="HOGENOM" id="CLU_004770_0_0_1"/>
<dbReference type="GO" id="GO:0005789">
    <property type="term" value="C:endoplasmic reticulum membrane"/>
    <property type="evidence" value="ECO:0007669"/>
    <property type="project" value="UniProtKB-SubCell"/>
</dbReference>
<feature type="transmembrane region" description="Helical" evidence="12">
    <location>
        <begin position="630"/>
        <end position="647"/>
    </location>
</feature>
<dbReference type="Pfam" id="PF01663">
    <property type="entry name" value="Phosphodiest"/>
    <property type="match status" value="1"/>
</dbReference>
<dbReference type="FunCoup" id="F0XPM6">
    <property type="interactions" value="406"/>
</dbReference>
<feature type="transmembrane region" description="Helical" evidence="12">
    <location>
        <begin position="697"/>
        <end position="714"/>
    </location>
</feature>
<dbReference type="RefSeq" id="XP_014169927.1">
    <property type="nucleotide sequence ID" value="XM_014314452.1"/>
</dbReference>
<evidence type="ECO:0000256" key="2">
    <source>
        <dbReference type="ARBA" id="ARBA00004687"/>
    </source>
</evidence>
<keyword evidence="5 12" id="KW-0337">GPI-anchor biosynthesis</keyword>
<evidence type="ECO:0000256" key="4">
    <source>
        <dbReference type="ARBA" id="ARBA00020830"/>
    </source>
</evidence>
<evidence type="ECO:0000313" key="16">
    <source>
        <dbReference type="Proteomes" id="UP000007796"/>
    </source>
</evidence>
<dbReference type="PANTHER" id="PTHR23072:SF0">
    <property type="entry name" value="GPI ETHANOLAMINE PHOSPHATE TRANSFERASE 2"/>
    <property type="match status" value="1"/>
</dbReference>
<dbReference type="InterPro" id="IPR039527">
    <property type="entry name" value="PIGG/GPI7"/>
</dbReference>
<feature type="transmembrane region" description="Helical" evidence="12">
    <location>
        <begin position="890"/>
        <end position="914"/>
    </location>
</feature>
<feature type="domain" description="DUF2423" evidence="13">
    <location>
        <begin position="1"/>
        <end position="44"/>
    </location>
</feature>
<dbReference type="AlphaFoldDB" id="F0XPM6"/>
<dbReference type="Pfam" id="PF10338">
    <property type="entry name" value="YBL028C_N"/>
    <property type="match status" value="1"/>
</dbReference>
<evidence type="ECO:0000256" key="3">
    <source>
        <dbReference type="ARBA" id="ARBA00005315"/>
    </source>
</evidence>
<name>F0XPM6_GROCL</name>
<dbReference type="EMBL" id="GL629801">
    <property type="protein sequence ID" value="EFX00445.1"/>
    <property type="molecule type" value="Genomic_DNA"/>
</dbReference>
<dbReference type="InterPro" id="IPR045687">
    <property type="entry name" value="PIGG/GPI7_C"/>
</dbReference>
<dbReference type="SUPFAM" id="SSF53649">
    <property type="entry name" value="Alkaline phosphatase-like"/>
    <property type="match status" value="1"/>
</dbReference>
<dbReference type="UniPathway" id="UPA00196"/>
<dbReference type="CDD" id="cd16024">
    <property type="entry name" value="GPI_EPT_2"/>
    <property type="match status" value="1"/>
</dbReference>
<accession>F0XPM6</accession>
<feature type="transmembrane region" description="Helical" evidence="12">
    <location>
        <begin position="926"/>
        <end position="951"/>
    </location>
</feature>
<dbReference type="InterPro" id="IPR002591">
    <property type="entry name" value="Phosphodiest/P_Trfase"/>
</dbReference>
<evidence type="ECO:0000256" key="8">
    <source>
        <dbReference type="ARBA" id="ARBA00022824"/>
    </source>
</evidence>
<evidence type="ECO:0000313" key="15">
    <source>
        <dbReference type="EMBL" id="EFX00445.1"/>
    </source>
</evidence>
<keyword evidence="16" id="KW-1185">Reference proteome</keyword>
<keyword evidence="10 12" id="KW-0472">Membrane</keyword>
<gene>
    <name evidence="15" type="ORF">CMQ_7447</name>
</gene>
<evidence type="ECO:0000256" key="7">
    <source>
        <dbReference type="ARBA" id="ARBA00022692"/>
    </source>
</evidence>
<organism evidence="16">
    <name type="scientific">Grosmannia clavigera (strain kw1407 / UAMH 11150)</name>
    <name type="common">Blue stain fungus</name>
    <name type="synonym">Graphiocladiella clavigera</name>
    <dbReference type="NCBI Taxonomy" id="655863"/>
    <lineage>
        <taxon>Eukaryota</taxon>
        <taxon>Fungi</taxon>
        <taxon>Dikarya</taxon>
        <taxon>Ascomycota</taxon>
        <taxon>Pezizomycotina</taxon>
        <taxon>Sordariomycetes</taxon>
        <taxon>Sordariomycetidae</taxon>
        <taxon>Ophiostomatales</taxon>
        <taxon>Ophiostomataceae</taxon>
        <taxon>Leptographium</taxon>
    </lineage>
</organism>
<evidence type="ECO:0000256" key="6">
    <source>
        <dbReference type="ARBA" id="ARBA00022679"/>
    </source>
</evidence>
<dbReference type="InParanoid" id="F0XPM6"/>
<feature type="transmembrane region" description="Helical" evidence="12">
    <location>
        <begin position="782"/>
        <end position="802"/>
    </location>
</feature>
<dbReference type="PANTHER" id="PTHR23072">
    <property type="entry name" value="PHOSPHATIDYLINOSITOL GLYCAN-RELATED"/>
    <property type="match status" value="1"/>
</dbReference>
<evidence type="ECO:0000256" key="5">
    <source>
        <dbReference type="ARBA" id="ARBA00022502"/>
    </source>
</evidence>
<evidence type="ECO:0000259" key="13">
    <source>
        <dbReference type="Pfam" id="PF10338"/>
    </source>
</evidence>
<evidence type="ECO:0000256" key="11">
    <source>
        <dbReference type="ARBA" id="ARBA00023180"/>
    </source>
</evidence>
<dbReference type="STRING" id="655863.F0XPM6"/>
<protein>
    <recommendedName>
        <fullName evidence="4 12">GPI ethanolamine phosphate transferase 2</fullName>
    </recommendedName>
</protein>
<feature type="transmembrane region" description="Helical" evidence="12">
    <location>
        <begin position="726"/>
        <end position="745"/>
    </location>
</feature>
<keyword evidence="11" id="KW-0325">Glycoprotein</keyword>
<feature type="transmembrane region" description="Helical" evidence="12">
    <location>
        <begin position="602"/>
        <end position="623"/>
    </location>
</feature>
<dbReference type="GO" id="GO:0051267">
    <property type="term" value="F:CP2 mannose-ethanolamine phosphotransferase activity"/>
    <property type="evidence" value="ECO:0007669"/>
    <property type="project" value="TreeGrafter"/>
</dbReference>
<evidence type="ECO:0000256" key="9">
    <source>
        <dbReference type="ARBA" id="ARBA00022989"/>
    </source>
</evidence>
<keyword evidence="8 12" id="KW-0256">Endoplasmic reticulum</keyword>
<evidence type="ECO:0000259" key="14">
    <source>
        <dbReference type="Pfam" id="PF19316"/>
    </source>
</evidence>
<feature type="transmembrane region" description="Helical" evidence="12">
    <location>
        <begin position="653"/>
        <end position="670"/>
    </location>
</feature>
<keyword evidence="6 12" id="KW-0808">Transferase</keyword>
<comment type="similarity">
    <text evidence="3 12">Belongs to the PIGG/PIGN/PIGO family. PIGG subfamily.</text>
</comment>
<comment type="pathway">
    <text evidence="2 12">Glycolipid biosynthesis; glycosylphosphatidylinositol-anchor biosynthesis.</text>
</comment>
<feature type="domain" description="GPI ethanolamine phosphate transferase 2 C-terminal" evidence="14">
    <location>
        <begin position="634"/>
        <end position="990"/>
    </location>
</feature>
<evidence type="ECO:0000256" key="12">
    <source>
        <dbReference type="RuleBase" id="RU367106"/>
    </source>
</evidence>
<dbReference type="InterPro" id="IPR017850">
    <property type="entry name" value="Alkaline_phosphatase_core_sf"/>
</dbReference>
<dbReference type="Proteomes" id="UP000007796">
    <property type="component" value="Unassembled WGS sequence"/>
</dbReference>
<proteinExistence type="inferred from homology"/>
<comment type="function">
    <text evidence="12">Ethanolamine phosphate transferase involved in glycosylphosphatidylinositol-anchor biosynthesis. Transfers ethanolamine phosphate to the GPI second mannose.</text>
</comment>
<comment type="subcellular location">
    <subcellularLocation>
        <location evidence="1 12">Endoplasmic reticulum membrane</location>
        <topology evidence="1 12">Multi-pass membrane protein</topology>
    </subcellularLocation>
</comment>
<dbReference type="Pfam" id="PF19316">
    <property type="entry name" value="PIGO_PIGG"/>
    <property type="match status" value="1"/>
</dbReference>
<evidence type="ECO:0000256" key="1">
    <source>
        <dbReference type="ARBA" id="ARBA00004477"/>
    </source>
</evidence>
<sequence>MAKSARASSRKLNNQKLKKNVFGPVEAARTERLSAKLMELVAQQLPVAKEVEGAKEAGAVEAVADSTPSAQLRDENTEGMDMNGPLQRSASCLANEAAAMDVDSAAARGTGAGTKRIVKRKVKKGSIVFRRYKDRSHRTICFLASIPLAAASARRALLYCHDGRAAGRTHASLGGPASGRGQCSYPALAGRSFGQGFFPYKPLLPGLAEYADLGYGPPAPAPFDRVIFMVVDALRSGEAVPFTALASSPTVTMPRLKALTTGSTPSFLDVVLNVDEGDRSSSLASQDTWLAQMRARQPDQKLLLYGDDTWLKLFPDTFDRADGTTSFFVSDFTDVDRNVTRHVAGELAAADWSVLVLHYLGLDHIGHKGGPHSPHMTAKQREMDDVVRLVCDALASEPHLAKTLLVLAGDHGMNEAGNHGASSAGETSPALLFVAPRLRVLAGDNDGRPARTSPLADRDDFHFYQTVDQADLAPTLAALLGFPAPRNSLGTLIPDFLPLWPQRRDRAHLLLQNAHQMLAVLTAAFGPTPFERRDDATDFRDCADPRSDDITRLGCSWQDIVRHSPGPEGDLDGEWTAQTIGWLRLAQSTMSGMASDYDLVKLGLGLAAATASVVLAVGSSVLLGSGRGGIAAVVTAWVATVGLRKLAANQKDVLPPVVAVVGALTAFRLVRAWNQTGQKFAGAPDVAKTFLQPQPQLLWALVGATYVLIGWRLAGSLCSSRSQAVVVMPAVVLLVALAFSFKLAFALEDSPELVGDAVRPLADLFRSTSTVVNASLVTRARIVFVGLSIATSVVVVAGRQAAIAAGLLHVYSLLAVTQSRPVNVPLFLLFDVVFRFLARQQAELAPAELTTASLLLQTASFFALGGTNAISSVDLSSAYNGITTFSAPAVGLLIFVSNWAAPIYWALAAVVLLLQQQKQSPALLWIRHVALLTVFAAGSTAAVMAACAAMRTHLFVWTVFSPKFLYCTAWSLGMHLGVNVALGGLLYGLGR</sequence>
<dbReference type="InterPro" id="IPR019434">
    <property type="entry name" value="DUF2423"/>
</dbReference>
<dbReference type="GeneID" id="25980992"/>
<keyword evidence="7 12" id="KW-0812">Transmembrane</keyword>
<dbReference type="eggNOG" id="KOG2125">
    <property type="taxonomic scope" value="Eukaryota"/>
</dbReference>
<feature type="transmembrane region" description="Helical" evidence="12">
    <location>
        <begin position="963"/>
        <end position="989"/>
    </location>
</feature>
<dbReference type="InterPro" id="IPR037674">
    <property type="entry name" value="PIG-G_N"/>
</dbReference>
<dbReference type="GO" id="GO:0006506">
    <property type="term" value="P:GPI anchor biosynthetic process"/>
    <property type="evidence" value="ECO:0007669"/>
    <property type="project" value="UniProtKB-UniPathway"/>
</dbReference>
<keyword evidence="9 12" id="KW-1133">Transmembrane helix</keyword>
<reference evidence="15 16" key="1">
    <citation type="journal article" date="2011" name="Proc. Natl. Acad. Sci. U.S.A.">
        <title>Genome and transcriptome analyses of the mountain pine beetle-fungal symbiont Grosmannia clavigera, a lodgepole pine pathogen.</title>
        <authorList>
            <person name="DiGuistini S."/>
            <person name="Wang Y."/>
            <person name="Liao N.Y."/>
            <person name="Taylor G."/>
            <person name="Tanguay P."/>
            <person name="Feau N."/>
            <person name="Henrissat B."/>
            <person name="Chan S.K."/>
            <person name="Hesse-Orce U."/>
            <person name="Alamouti S.M."/>
            <person name="Tsui C.K.M."/>
            <person name="Docking R.T."/>
            <person name="Levasseur A."/>
            <person name="Haridas S."/>
            <person name="Robertson G."/>
            <person name="Birol I."/>
            <person name="Holt R.A."/>
            <person name="Marra M.A."/>
            <person name="Hamelin R.C."/>
            <person name="Hirst M."/>
            <person name="Jones S.J.M."/>
            <person name="Bohlmann J."/>
            <person name="Breuil C."/>
        </authorList>
    </citation>
    <scope>NUCLEOTIDE SEQUENCE [LARGE SCALE GENOMIC DNA]</scope>
    <source>
        <strain evidence="16">kw1407 / UAMH 11150</strain>
    </source>
</reference>
<evidence type="ECO:0000256" key="10">
    <source>
        <dbReference type="ARBA" id="ARBA00023136"/>
    </source>
</evidence>
<dbReference type="OrthoDB" id="272139at2759"/>
<dbReference type="Gene3D" id="3.40.720.10">
    <property type="entry name" value="Alkaline Phosphatase, subunit A"/>
    <property type="match status" value="1"/>
</dbReference>